<organism evidence="1 2">
    <name type="scientific">Microvirga makkahensis</name>
    <dbReference type="NCBI Taxonomy" id="1128670"/>
    <lineage>
        <taxon>Bacteria</taxon>
        <taxon>Pseudomonadati</taxon>
        <taxon>Pseudomonadota</taxon>
        <taxon>Alphaproteobacteria</taxon>
        <taxon>Hyphomicrobiales</taxon>
        <taxon>Methylobacteriaceae</taxon>
        <taxon>Microvirga</taxon>
    </lineage>
</organism>
<dbReference type="AlphaFoldDB" id="A0A7X3SRW4"/>
<name>A0A7X3SRW4_9HYPH</name>
<dbReference type="OrthoDB" id="8019141at2"/>
<evidence type="ECO:0000313" key="1">
    <source>
        <dbReference type="EMBL" id="MXQ14795.1"/>
    </source>
</evidence>
<keyword evidence="2" id="KW-1185">Reference proteome</keyword>
<protein>
    <submittedName>
        <fullName evidence="1">Uncharacterized protein</fullName>
    </submittedName>
</protein>
<sequence length="86" mass="9990">MNDEHHELEEAFNQECARLLGAMHTYRSWIGRLPKRWNNRHPGNGRVPGFGTIRMYAPNQIHVGLRYPALVSKVCRSNDDVFLWTG</sequence>
<proteinExistence type="predicted"/>
<accession>A0A7X3SRW4</accession>
<comment type="caution">
    <text evidence="1">The sequence shown here is derived from an EMBL/GenBank/DDBJ whole genome shotgun (WGS) entry which is preliminary data.</text>
</comment>
<reference evidence="1 2" key="1">
    <citation type="submission" date="2019-12" db="EMBL/GenBank/DDBJ databases">
        <authorList>
            <person name="Yuan C.-G."/>
        </authorList>
    </citation>
    <scope>NUCLEOTIDE SEQUENCE [LARGE SCALE GENOMIC DNA]</scope>
    <source>
        <strain evidence="1 2">KCTC 23863</strain>
    </source>
</reference>
<evidence type="ECO:0000313" key="2">
    <source>
        <dbReference type="Proteomes" id="UP000436483"/>
    </source>
</evidence>
<reference evidence="1 2" key="2">
    <citation type="submission" date="2020-01" db="EMBL/GenBank/DDBJ databases">
        <title>Microvirga sp. nov., an arsenate reduction bacterium isolated from Tibet hotspring sediments.</title>
        <authorList>
            <person name="Xian W.-D."/>
            <person name="Li W.-J."/>
        </authorList>
    </citation>
    <scope>NUCLEOTIDE SEQUENCE [LARGE SCALE GENOMIC DNA]</scope>
    <source>
        <strain evidence="1 2">KCTC 23863</strain>
    </source>
</reference>
<gene>
    <name evidence="1" type="ORF">GR328_25775</name>
</gene>
<dbReference type="EMBL" id="WURB01000047">
    <property type="protein sequence ID" value="MXQ14795.1"/>
    <property type="molecule type" value="Genomic_DNA"/>
</dbReference>
<dbReference type="RefSeq" id="WP_160888505.1">
    <property type="nucleotide sequence ID" value="NZ_WURB01000047.1"/>
</dbReference>
<dbReference type="Proteomes" id="UP000436483">
    <property type="component" value="Unassembled WGS sequence"/>
</dbReference>